<evidence type="ECO:0000313" key="5">
    <source>
        <dbReference type="EMBL" id="ATG55917.1"/>
    </source>
</evidence>
<gene>
    <name evidence="5" type="ORF">CFK41_14850</name>
</gene>
<dbReference type="PANTHER" id="PTHR11113:SF14">
    <property type="entry name" value="N-ACETYLGLUCOSAMINE-6-PHOSPHATE DEACETYLASE"/>
    <property type="match status" value="1"/>
</dbReference>
<organism evidence="5 6">
    <name type="scientific">Brachybacterium ginsengisoli</name>
    <dbReference type="NCBI Taxonomy" id="1331682"/>
    <lineage>
        <taxon>Bacteria</taxon>
        <taxon>Bacillati</taxon>
        <taxon>Actinomycetota</taxon>
        <taxon>Actinomycetes</taxon>
        <taxon>Micrococcales</taxon>
        <taxon>Dermabacteraceae</taxon>
        <taxon>Brachybacterium</taxon>
    </lineage>
</organism>
<evidence type="ECO:0000259" key="4">
    <source>
        <dbReference type="Pfam" id="PF07969"/>
    </source>
</evidence>
<dbReference type="GO" id="GO:0006046">
    <property type="term" value="P:N-acetylglucosamine catabolic process"/>
    <property type="evidence" value="ECO:0007669"/>
    <property type="project" value="TreeGrafter"/>
</dbReference>
<proteinExistence type="inferred from homology"/>
<accession>A0A291H0D0</accession>
<dbReference type="KEGG" id="bgg:CFK41_14850"/>
<reference evidence="5 6" key="1">
    <citation type="journal article" date="2014" name="Int. J. Syst. Evol. Microbiol.">
        <title>Brachybacterium ginsengisoli sp. nov., isolated from soil of a ginseng field.</title>
        <authorList>
            <person name="Hoang V.A."/>
            <person name="Kim Y.J."/>
            <person name="Nguyen N.L."/>
            <person name="Yang D.C."/>
        </authorList>
    </citation>
    <scope>NUCLEOTIDE SEQUENCE [LARGE SCALE GENOMIC DNA]</scope>
    <source>
        <strain evidence="5 6">DCY80</strain>
    </source>
</reference>
<dbReference type="SUPFAM" id="SSF51556">
    <property type="entry name" value="Metallo-dependent hydrolases"/>
    <property type="match status" value="1"/>
</dbReference>
<evidence type="ECO:0000256" key="3">
    <source>
        <dbReference type="SAM" id="MobiDB-lite"/>
    </source>
</evidence>
<evidence type="ECO:0000313" key="6">
    <source>
        <dbReference type="Proteomes" id="UP000217889"/>
    </source>
</evidence>
<feature type="domain" description="Amidohydrolase 3" evidence="4">
    <location>
        <begin position="49"/>
        <end position="505"/>
    </location>
</feature>
<keyword evidence="2" id="KW-0378">Hydrolase</keyword>
<evidence type="ECO:0000256" key="1">
    <source>
        <dbReference type="ARBA" id="ARBA00010716"/>
    </source>
</evidence>
<dbReference type="Gene3D" id="3.20.20.140">
    <property type="entry name" value="Metal-dependent hydrolases"/>
    <property type="match status" value="2"/>
</dbReference>
<dbReference type="AlphaFoldDB" id="A0A291H0D0"/>
<dbReference type="Proteomes" id="UP000217889">
    <property type="component" value="Chromosome"/>
</dbReference>
<protein>
    <submittedName>
        <fullName evidence="5">N-acyl-D-aspartate/D-glutamate deacylase</fullName>
    </submittedName>
</protein>
<feature type="region of interest" description="Disordered" evidence="3">
    <location>
        <begin position="510"/>
        <end position="545"/>
    </location>
</feature>
<comment type="similarity">
    <text evidence="1">Belongs to the metallo-dependent hydrolases superfamily. NagA family.</text>
</comment>
<sequence>MIGEAWLLRGGRVVEGGEVVPADVLVEGGRIAAVGGITASRAKGARLLEADGRLIVPGFVDTHAHAEGAVFEQEVQLALLRQGITSVIGGQDGVSYAPGDGAYASEYFAAINGPHPTYRGARVSELLATYDGTVPLNVAYLVPAGTVRHLVMGNAERPAGPEEIARMRELVAQGVADGAVGLSTGLDYTPGLHASAQEIAALCAPLAGAGLPYVTHMRGGYEDNSQEGVEEVARIALESGASVHISHFHTRADEADRLITWLAEQGVDATFDAYPYTRGCSILGMTLLPPAVNAMDPDAAAALLRDPAERERLRTQWFPRVDDHPSLGPQWPELITLAHTVAAEFDWAHGLTLAQIARRRGTDPVETALDLLAASRLQVNVVMAVRDQRPVSDLGRLIAQPRHLGGSDGIFVGAHPHPRARGTFAAYLGTYVREHGVLSWPEAVQHLSTGPVDRFRLGARGHIRPGHLADIALIDEDAVCDTATYEEPHGLAVGIDDVLVAGRPVLRAGRLTHDRPGRGLRAAPTASQDTPPAQTQIRTAPPGER</sequence>
<feature type="compositionally biased region" description="Polar residues" evidence="3">
    <location>
        <begin position="525"/>
        <end position="538"/>
    </location>
</feature>
<dbReference type="RefSeq" id="WP_096800377.1">
    <property type="nucleotide sequence ID" value="NZ_CP023564.1"/>
</dbReference>
<dbReference type="GO" id="GO:0008448">
    <property type="term" value="F:N-acetylglucosamine-6-phosphate deacetylase activity"/>
    <property type="evidence" value="ECO:0007669"/>
    <property type="project" value="TreeGrafter"/>
</dbReference>
<dbReference type="OrthoDB" id="9763537at2"/>
<dbReference type="InterPro" id="IPR011059">
    <property type="entry name" value="Metal-dep_hydrolase_composite"/>
</dbReference>
<dbReference type="InterPro" id="IPR013108">
    <property type="entry name" value="Amidohydro_3"/>
</dbReference>
<dbReference type="InterPro" id="IPR032466">
    <property type="entry name" value="Metal_Hydrolase"/>
</dbReference>
<name>A0A291H0D0_9MICO</name>
<dbReference type="SUPFAM" id="SSF51338">
    <property type="entry name" value="Composite domain of metallo-dependent hydrolases"/>
    <property type="match status" value="1"/>
</dbReference>
<dbReference type="Pfam" id="PF07969">
    <property type="entry name" value="Amidohydro_3"/>
    <property type="match status" value="1"/>
</dbReference>
<dbReference type="EMBL" id="CP023564">
    <property type="protein sequence ID" value="ATG55917.1"/>
    <property type="molecule type" value="Genomic_DNA"/>
</dbReference>
<keyword evidence="6" id="KW-1185">Reference proteome</keyword>
<dbReference type="PANTHER" id="PTHR11113">
    <property type="entry name" value="N-ACETYLGLUCOSAMINE-6-PHOSPHATE DEACETYLASE"/>
    <property type="match status" value="1"/>
</dbReference>
<evidence type="ECO:0000256" key="2">
    <source>
        <dbReference type="ARBA" id="ARBA00022801"/>
    </source>
</evidence>